<sequence>MSSLSIAEPAARAPDAEAMRFLAMVPLLVYAVLGQLDAVGNRLSAHLPIGTTELTLAALLGATLLVCLLPEGPQRRVRGATGVRLIAMLFWWAVFSWTLSRHKDAGLSYLIQLGIAILPGLCTLIIVDRPGRLRLMLWAIIGAGTVSAVIVLIETRTGGRIVSTSIAATTAGFEGVARSAGGSDENPSTAAQMLLISVALALGLLFAGERRFRLPLLGFVAIGAAALVLGGARSAVLGLGAALALIVWRFRHRPFFPLLIVGGIVALIAAIPFLPPTLLDRFAAIGNFAQDQTLFRRITYLRIGADLIEHSPIWGVGPGNFPLYYVTDAYRWMPGREPFPRELHNTYLDAATEYGLVGFLIFAALLAYALLSATRATSALDPMLAACGYALSIALAALLVGCFFMPHKDLRYLWLLLALAIQAGRLRAAEGTSP</sequence>
<feature type="transmembrane region" description="Helical" evidence="5">
    <location>
        <begin position="106"/>
        <end position="128"/>
    </location>
</feature>
<name>A0A840YC92_9SPHN</name>
<dbReference type="InterPro" id="IPR051533">
    <property type="entry name" value="WaaL-like"/>
</dbReference>
<evidence type="ECO:0000256" key="2">
    <source>
        <dbReference type="ARBA" id="ARBA00022692"/>
    </source>
</evidence>
<dbReference type="EMBL" id="JACIJF010000005">
    <property type="protein sequence ID" value="MBB5710987.1"/>
    <property type="molecule type" value="Genomic_DNA"/>
</dbReference>
<evidence type="ECO:0000313" key="7">
    <source>
        <dbReference type="EMBL" id="MBB5710987.1"/>
    </source>
</evidence>
<comment type="caution">
    <text evidence="7">The sequence shown here is derived from an EMBL/GenBank/DDBJ whole genome shotgun (WGS) entry which is preliminary data.</text>
</comment>
<proteinExistence type="predicted"/>
<dbReference type="PANTHER" id="PTHR37422:SF13">
    <property type="entry name" value="LIPOPOLYSACCHARIDE BIOSYNTHESIS PROTEIN PA4999-RELATED"/>
    <property type="match status" value="1"/>
</dbReference>
<evidence type="ECO:0000313" key="8">
    <source>
        <dbReference type="Proteomes" id="UP000527143"/>
    </source>
</evidence>
<feature type="transmembrane region" description="Helical" evidence="5">
    <location>
        <begin position="383"/>
        <end position="406"/>
    </location>
</feature>
<evidence type="ECO:0000256" key="1">
    <source>
        <dbReference type="ARBA" id="ARBA00004141"/>
    </source>
</evidence>
<comment type="subcellular location">
    <subcellularLocation>
        <location evidence="1">Membrane</location>
        <topology evidence="1">Multi-pass membrane protein</topology>
    </subcellularLocation>
</comment>
<accession>A0A840YC92</accession>
<feature type="transmembrane region" description="Helical" evidence="5">
    <location>
        <begin position="219"/>
        <end position="248"/>
    </location>
</feature>
<keyword evidence="8" id="KW-1185">Reference proteome</keyword>
<feature type="transmembrane region" description="Helical" evidence="5">
    <location>
        <begin position="255"/>
        <end position="274"/>
    </location>
</feature>
<organism evidence="7 8">
    <name type="scientific">Sphingomonas xinjiangensis</name>
    <dbReference type="NCBI Taxonomy" id="643568"/>
    <lineage>
        <taxon>Bacteria</taxon>
        <taxon>Pseudomonadati</taxon>
        <taxon>Pseudomonadota</taxon>
        <taxon>Alphaproteobacteria</taxon>
        <taxon>Sphingomonadales</taxon>
        <taxon>Sphingomonadaceae</taxon>
        <taxon>Sphingomonas</taxon>
    </lineage>
</organism>
<feature type="transmembrane region" description="Helical" evidence="5">
    <location>
        <begin position="81"/>
        <end position="100"/>
    </location>
</feature>
<protein>
    <submittedName>
        <fullName evidence="7">MFS family permease</fullName>
    </submittedName>
</protein>
<evidence type="ECO:0000256" key="5">
    <source>
        <dbReference type="SAM" id="Phobius"/>
    </source>
</evidence>
<dbReference type="Pfam" id="PF04932">
    <property type="entry name" value="Wzy_C"/>
    <property type="match status" value="1"/>
</dbReference>
<reference evidence="7 8" key="1">
    <citation type="submission" date="2020-08" db="EMBL/GenBank/DDBJ databases">
        <title>Genomic Encyclopedia of Type Strains, Phase IV (KMG-IV): sequencing the most valuable type-strain genomes for metagenomic binning, comparative biology and taxonomic classification.</title>
        <authorList>
            <person name="Goeker M."/>
        </authorList>
    </citation>
    <scope>NUCLEOTIDE SEQUENCE [LARGE SCALE GENOMIC DNA]</scope>
    <source>
        <strain evidence="7 8">DSM 26736</strain>
    </source>
</reference>
<feature type="transmembrane region" description="Helical" evidence="5">
    <location>
        <begin position="21"/>
        <end position="39"/>
    </location>
</feature>
<dbReference type="PANTHER" id="PTHR37422">
    <property type="entry name" value="TEICHURONIC ACID BIOSYNTHESIS PROTEIN TUAE"/>
    <property type="match status" value="1"/>
</dbReference>
<evidence type="ECO:0000256" key="4">
    <source>
        <dbReference type="ARBA" id="ARBA00023136"/>
    </source>
</evidence>
<dbReference type="Proteomes" id="UP000527143">
    <property type="component" value="Unassembled WGS sequence"/>
</dbReference>
<feature type="transmembrane region" description="Helical" evidence="5">
    <location>
        <begin position="189"/>
        <end position="207"/>
    </location>
</feature>
<evidence type="ECO:0000259" key="6">
    <source>
        <dbReference type="Pfam" id="PF04932"/>
    </source>
</evidence>
<evidence type="ECO:0000256" key="3">
    <source>
        <dbReference type="ARBA" id="ARBA00022989"/>
    </source>
</evidence>
<feature type="transmembrane region" description="Helical" evidence="5">
    <location>
        <begin position="135"/>
        <end position="153"/>
    </location>
</feature>
<dbReference type="RefSeq" id="WP_184087416.1">
    <property type="nucleotide sequence ID" value="NZ_JACIJF010000005.1"/>
</dbReference>
<feature type="transmembrane region" description="Helical" evidence="5">
    <location>
        <begin position="45"/>
        <end position="69"/>
    </location>
</feature>
<gene>
    <name evidence="7" type="ORF">FHT02_002227</name>
</gene>
<feature type="transmembrane region" description="Helical" evidence="5">
    <location>
        <begin position="354"/>
        <end position="371"/>
    </location>
</feature>
<dbReference type="InterPro" id="IPR007016">
    <property type="entry name" value="O-antigen_ligase-rel_domated"/>
</dbReference>
<keyword evidence="2 5" id="KW-0812">Transmembrane</keyword>
<keyword evidence="4 5" id="KW-0472">Membrane</keyword>
<feature type="domain" description="O-antigen ligase-related" evidence="6">
    <location>
        <begin position="219"/>
        <end position="363"/>
    </location>
</feature>
<dbReference type="GO" id="GO:0016020">
    <property type="term" value="C:membrane"/>
    <property type="evidence" value="ECO:0007669"/>
    <property type="project" value="UniProtKB-SubCell"/>
</dbReference>
<keyword evidence="3 5" id="KW-1133">Transmembrane helix</keyword>
<dbReference type="AlphaFoldDB" id="A0A840YC92"/>